<evidence type="ECO:0000256" key="7">
    <source>
        <dbReference type="ARBA" id="ARBA00022989"/>
    </source>
</evidence>
<comment type="subcellular location">
    <subcellularLocation>
        <location evidence="1 9">Cell membrane</location>
        <topology evidence="1 9">Multi-pass membrane protein</topology>
    </subcellularLocation>
</comment>
<feature type="transmembrane region" description="Helical" evidence="9">
    <location>
        <begin position="218"/>
        <end position="241"/>
    </location>
</feature>
<dbReference type="NCBIfam" id="TIGR00796">
    <property type="entry name" value="livcs"/>
    <property type="match status" value="1"/>
</dbReference>
<organism evidence="10 11">
    <name type="scientific">Clostridium mobile</name>
    <dbReference type="NCBI Taxonomy" id="2841512"/>
    <lineage>
        <taxon>Bacteria</taxon>
        <taxon>Bacillati</taxon>
        <taxon>Bacillota</taxon>
        <taxon>Clostridia</taxon>
        <taxon>Eubacteriales</taxon>
        <taxon>Clostridiaceae</taxon>
        <taxon>Clostridium</taxon>
    </lineage>
</organism>
<evidence type="ECO:0000313" key="10">
    <source>
        <dbReference type="EMBL" id="MBU5483602.1"/>
    </source>
</evidence>
<evidence type="ECO:0000256" key="2">
    <source>
        <dbReference type="ARBA" id="ARBA00008540"/>
    </source>
</evidence>
<keyword evidence="5 9" id="KW-0812">Transmembrane</keyword>
<accession>A0ABS6EEH1</accession>
<evidence type="ECO:0000256" key="8">
    <source>
        <dbReference type="ARBA" id="ARBA00023136"/>
    </source>
</evidence>
<proteinExistence type="inferred from homology"/>
<keyword evidence="4" id="KW-1003">Cell membrane</keyword>
<reference evidence="10 11" key="1">
    <citation type="submission" date="2021-06" db="EMBL/GenBank/DDBJ databases">
        <authorList>
            <person name="Sun Q."/>
            <person name="Li D."/>
        </authorList>
    </citation>
    <scope>NUCLEOTIDE SEQUENCE [LARGE SCALE GENOMIC DNA]</scope>
    <source>
        <strain evidence="10 11">MSJ-11</strain>
    </source>
</reference>
<dbReference type="EMBL" id="JAHLQF010000001">
    <property type="protein sequence ID" value="MBU5483602.1"/>
    <property type="molecule type" value="Genomic_DNA"/>
</dbReference>
<evidence type="ECO:0000256" key="3">
    <source>
        <dbReference type="ARBA" id="ARBA00022448"/>
    </source>
</evidence>
<dbReference type="Proteomes" id="UP000726170">
    <property type="component" value="Unassembled WGS sequence"/>
</dbReference>
<comment type="function">
    <text evidence="9">Component of the transport system for branched-chain amino acids.</text>
</comment>
<feature type="transmembrane region" description="Helical" evidence="9">
    <location>
        <begin position="112"/>
        <end position="134"/>
    </location>
</feature>
<feature type="transmembrane region" description="Helical" evidence="9">
    <location>
        <begin position="311"/>
        <end position="328"/>
    </location>
</feature>
<evidence type="ECO:0000256" key="4">
    <source>
        <dbReference type="ARBA" id="ARBA00022475"/>
    </source>
</evidence>
<dbReference type="PANTHER" id="PTHR30588">
    <property type="entry name" value="BRANCHED-CHAIN AMINO ACID TRANSPORT SYSTEM 2 CARRIER PROTEIN"/>
    <property type="match status" value="1"/>
</dbReference>
<feature type="transmembrane region" description="Helical" evidence="9">
    <location>
        <begin position="401"/>
        <end position="419"/>
    </location>
</feature>
<comment type="similarity">
    <text evidence="2 9">Belongs to the branched chain amino acid transporter family.</text>
</comment>
<protein>
    <recommendedName>
        <fullName evidence="9">Branched-chain amino acid transport system carrier protein</fullName>
    </recommendedName>
</protein>
<feature type="transmembrane region" description="Helical" evidence="9">
    <location>
        <begin position="334"/>
        <end position="355"/>
    </location>
</feature>
<evidence type="ECO:0000256" key="1">
    <source>
        <dbReference type="ARBA" id="ARBA00004651"/>
    </source>
</evidence>
<feature type="transmembrane region" description="Helical" evidence="9">
    <location>
        <begin position="275"/>
        <end position="299"/>
    </location>
</feature>
<dbReference type="InterPro" id="IPR004685">
    <property type="entry name" value="Brnchd-chn_aa_trnsp_Livcs"/>
</dbReference>
<comment type="caution">
    <text evidence="10">The sequence shown here is derived from an EMBL/GenBank/DDBJ whole genome shotgun (WGS) entry which is preliminary data.</text>
</comment>
<dbReference type="PANTHER" id="PTHR30588:SF0">
    <property type="entry name" value="BRANCHED-CHAIN AMINO ACID PERMEASE BRNQ"/>
    <property type="match status" value="1"/>
</dbReference>
<feature type="transmembrane region" description="Helical" evidence="9">
    <location>
        <begin position="7"/>
        <end position="27"/>
    </location>
</feature>
<keyword evidence="8 9" id="KW-0472">Membrane</keyword>
<feature type="transmembrane region" description="Helical" evidence="9">
    <location>
        <begin position="79"/>
        <end position="97"/>
    </location>
</feature>
<feature type="transmembrane region" description="Helical" evidence="9">
    <location>
        <begin position="367"/>
        <end position="389"/>
    </location>
</feature>
<evidence type="ECO:0000256" key="9">
    <source>
        <dbReference type="RuleBase" id="RU362122"/>
    </source>
</evidence>
<keyword evidence="6 9" id="KW-0029">Amino-acid transport</keyword>
<keyword evidence="7 9" id="KW-1133">Transmembrane helix</keyword>
<sequence length="431" mass="46225">MKNSRKDLFVIGFALFAMFFGAGNLIFPPYLGNMVGSKFAMATIGFVIAGAGMPFLSILACSKTNGNFEDMAGKVSRRFAIICSVAIFLAIGPMLAIPRTAATTHELTIQPLFPFIPSFLSMILYFALNLCFVLRPSKAIDYIGKFLTPALLITLMLLIIKGIISPIGEIVDRNATSVFSSSLIEGYQTMDALAGLMFATVVTNSLKEKGYTGKDGTIMTIKAGLIAIIGLALVYGGLTYLGAQTSSIYSSGDISKTALLLQISERTFGKYGSTLVGIAMGLACFTTSVGLITAGSTFFRDISNGKLSYNMNAIIISLASIIIGTFGVDEIVKISVPILSILYPVAITLTLITLTKNLSHNKVVIKNAVYTSLFFSIIETLPSMGIDFAKSFVEILPLSKLGFGWVIPTVLVLVISLIFSRKQQLSLTENI</sequence>
<keyword evidence="3 9" id="KW-0813">Transport</keyword>
<dbReference type="Pfam" id="PF05525">
    <property type="entry name" value="Branch_AA_trans"/>
    <property type="match status" value="1"/>
</dbReference>
<feature type="transmembrane region" description="Helical" evidence="9">
    <location>
        <begin position="187"/>
        <end position="206"/>
    </location>
</feature>
<name>A0ABS6EEH1_9CLOT</name>
<evidence type="ECO:0000313" key="11">
    <source>
        <dbReference type="Proteomes" id="UP000726170"/>
    </source>
</evidence>
<gene>
    <name evidence="10" type="primary">brnQ</name>
    <name evidence="10" type="ORF">KQI86_04620</name>
</gene>
<feature type="transmembrane region" description="Helical" evidence="9">
    <location>
        <begin position="39"/>
        <end position="59"/>
    </location>
</feature>
<keyword evidence="11" id="KW-1185">Reference proteome</keyword>
<evidence type="ECO:0000256" key="6">
    <source>
        <dbReference type="ARBA" id="ARBA00022970"/>
    </source>
</evidence>
<evidence type="ECO:0000256" key="5">
    <source>
        <dbReference type="ARBA" id="ARBA00022692"/>
    </source>
</evidence>
<dbReference type="RefSeq" id="WP_216437967.1">
    <property type="nucleotide sequence ID" value="NZ_JAHLQF010000001.1"/>
</dbReference>
<feature type="transmembrane region" description="Helical" evidence="9">
    <location>
        <begin position="146"/>
        <end position="167"/>
    </location>
</feature>